<evidence type="ECO:0000259" key="1">
    <source>
        <dbReference type="PROSITE" id="PS51272"/>
    </source>
</evidence>
<evidence type="ECO:0000313" key="3">
    <source>
        <dbReference type="Proteomes" id="UP001481872"/>
    </source>
</evidence>
<feature type="domain" description="SLH" evidence="1">
    <location>
        <begin position="143"/>
        <end position="201"/>
    </location>
</feature>
<dbReference type="RefSeq" id="WP_349054471.1">
    <property type="nucleotide sequence ID" value="NZ_JBBNPS010000027.1"/>
</dbReference>
<proteinExistence type="predicted"/>
<gene>
    <name evidence="2" type="ORF">AAA081_07650</name>
</gene>
<dbReference type="InterPro" id="IPR051465">
    <property type="entry name" value="Cell_Envelope_Struct_Comp"/>
</dbReference>
<feature type="non-terminal residue" evidence="2">
    <location>
        <position position="1"/>
    </location>
</feature>
<dbReference type="EMBL" id="JBBNPS010000027">
    <property type="protein sequence ID" value="MEQ3354162.1"/>
    <property type="molecule type" value="Genomic_DNA"/>
</dbReference>
<protein>
    <submittedName>
        <fullName evidence="2">S-layer homology domain-containing protein</fullName>
    </submittedName>
</protein>
<comment type="caution">
    <text evidence="2">The sequence shown here is derived from an EMBL/GenBank/DDBJ whole genome shotgun (WGS) entry which is preliminary data.</text>
</comment>
<dbReference type="InterPro" id="IPR001119">
    <property type="entry name" value="SLH_dom"/>
</dbReference>
<name>A0ABV1J7K2_9FIRM</name>
<dbReference type="Pfam" id="PF18877">
    <property type="entry name" value="SSSPR-51"/>
    <property type="match status" value="1"/>
</dbReference>
<evidence type="ECO:0000313" key="2">
    <source>
        <dbReference type="EMBL" id="MEQ3354162.1"/>
    </source>
</evidence>
<keyword evidence="3" id="KW-1185">Reference proteome</keyword>
<dbReference type="Proteomes" id="UP001481872">
    <property type="component" value="Unassembled WGS sequence"/>
</dbReference>
<dbReference type="InterPro" id="IPR027579">
    <property type="entry name" value="SSSPR51_Rpt"/>
</dbReference>
<feature type="domain" description="SLH" evidence="1">
    <location>
        <begin position="202"/>
        <end position="265"/>
    </location>
</feature>
<accession>A0ABV1J7K2</accession>
<dbReference type="NCBIfam" id="TIGR04308">
    <property type="entry name" value="repeat_SSSPR51"/>
    <property type="match status" value="1"/>
</dbReference>
<dbReference type="PANTHER" id="PTHR43308">
    <property type="entry name" value="OUTER MEMBRANE PROTEIN ALPHA-RELATED"/>
    <property type="match status" value="1"/>
</dbReference>
<dbReference type="Pfam" id="PF00395">
    <property type="entry name" value="SLH"/>
    <property type="match status" value="3"/>
</dbReference>
<dbReference type="PROSITE" id="PS51272">
    <property type="entry name" value="SLH"/>
    <property type="match status" value="2"/>
</dbReference>
<organism evidence="2 3">
    <name type="scientific">Aedoeadaptatus acetigenes</name>
    <dbReference type="NCBI Taxonomy" id="2981723"/>
    <lineage>
        <taxon>Bacteria</taxon>
        <taxon>Bacillati</taxon>
        <taxon>Bacillota</taxon>
        <taxon>Tissierellia</taxon>
        <taxon>Tissierellales</taxon>
        <taxon>Peptoniphilaceae</taxon>
        <taxon>Aedoeadaptatus</taxon>
    </lineage>
</organism>
<sequence>TKTDEKGNTKHIYKKATPTTEVVTEYVDEQGNRLIPDRAGKQPVVEIKGYTFLRTEESDTLIRHIYKKIQAPTHPSGSVLILPTPGTSEPVPDDGLLNKKDHKAYMFGYPDGNFLPERNMTREEATAMFARLLKDYPRERRNYTIPFNDVAESDWSQQAIGFMLEKGMIKGYEDGSFKPKAAISRAEFAAMAARFDKLVAGTGNPFSDVPDTHWAQGAIDSAAAKGWVTGYPDGSFKPERKITRAEVVNITNKMLDRFADRDFVRSHLAEMIQFKDLTEADWAYFPIMEATNGHDYTRKAAQEENWIRLNGEEFRFVVVGRK</sequence>
<reference evidence="2 3" key="1">
    <citation type="submission" date="2024-04" db="EMBL/GenBank/DDBJ databases">
        <title>Human intestinal bacterial collection.</title>
        <authorList>
            <person name="Pauvert C."/>
            <person name="Hitch T.C.A."/>
            <person name="Clavel T."/>
        </authorList>
    </citation>
    <scope>NUCLEOTIDE SEQUENCE [LARGE SCALE GENOMIC DNA]</scope>
    <source>
        <strain evidence="2 3">CLA-SR-H026</strain>
    </source>
</reference>